<dbReference type="SUPFAM" id="SSF52833">
    <property type="entry name" value="Thioredoxin-like"/>
    <property type="match status" value="1"/>
</dbReference>
<feature type="region of interest" description="Disordered" evidence="1">
    <location>
        <begin position="1"/>
        <end position="20"/>
    </location>
</feature>
<dbReference type="EMBL" id="JAUSTY010000030">
    <property type="protein sequence ID" value="MDQ0168395.1"/>
    <property type="molecule type" value="Genomic_DNA"/>
</dbReference>
<keyword evidence="3" id="KW-1185">Reference proteome</keyword>
<accession>A0ABT9W5J2</accession>
<comment type="caution">
    <text evidence="2">The sequence shown here is derived from an EMBL/GenBank/DDBJ whole genome shotgun (WGS) entry which is preliminary data.</text>
</comment>
<dbReference type="InterPro" id="IPR036249">
    <property type="entry name" value="Thioredoxin-like_sf"/>
</dbReference>
<sequence length="257" mass="29852">MEKDMCCSKEANDKLNNGLKHEDKTETERINLDSSIGYPKIVSREEWLKASKELLTKEKELTRARDALNAERRKMPVVEIEKAYTFEGTDGKVSLLDLFNGYRQLIVYHFMFGPEDKKGCSGCSMLVDNMGHQAHVNARDTQIVLVSRAPLSKLEPFKKRMGWSVPWYSSFESDFNYDFGVTSNGGESFAISVFLREKERIFQSYFTSGRGVEYLGSNWSYLDITPLGRQETWEDTQVECEQSHPYSWWRLHDQYKD</sequence>
<dbReference type="Pfam" id="PF05988">
    <property type="entry name" value="DUF899"/>
    <property type="match status" value="1"/>
</dbReference>
<dbReference type="Proteomes" id="UP001235840">
    <property type="component" value="Unassembled WGS sequence"/>
</dbReference>
<dbReference type="InterPro" id="IPR010296">
    <property type="entry name" value="DUF899_thioredox"/>
</dbReference>
<reference evidence="2 3" key="1">
    <citation type="submission" date="2023-07" db="EMBL/GenBank/DDBJ databases">
        <title>Genomic Encyclopedia of Type Strains, Phase IV (KMG-IV): sequencing the most valuable type-strain genomes for metagenomic binning, comparative biology and taxonomic classification.</title>
        <authorList>
            <person name="Goeker M."/>
        </authorList>
    </citation>
    <scope>NUCLEOTIDE SEQUENCE [LARGE SCALE GENOMIC DNA]</scope>
    <source>
        <strain evidence="2 3">DSM 12751</strain>
    </source>
</reference>
<gene>
    <name evidence="2" type="ORF">J2S11_004357</name>
</gene>
<evidence type="ECO:0000313" key="3">
    <source>
        <dbReference type="Proteomes" id="UP001235840"/>
    </source>
</evidence>
<dbReference type="RefSeq" id="WP_307398088.1">
    <property type="nucleotide sequence ID" value="NZ_BAAADK010000043.1"/>
</dbReference>
<evidence type="ECO:0000313" key="2">
    <source>
        <dbReference type="EMBL" id="MDQ0168395.1"/>
    </source>
</evidence>
<evidence type="ECO:0000256" key="1">
    <source>
        <dbReference type="SAM" id="MobiDB-lite"/>
    </source>
</evidence>
<proteinExistence type="predicted"/>
<organism evidence="2 3">
    <name type="scientific">Caldalkalibacillus horti</name>
    <dbReference type="NCBI Taxonomy" id="77523"/>
    <lineage>
        <taxon>Bacteria</taxon>
        <taxon>Bacillati</taxon>
        <taxon>Bacillota</taxon>
        <taxon>Bacilli</taxon>
        <taxon>Bacillales</taxon>
        <taxon>Bacillaceae</taxon>
        <taxon>Caldalkalibacillus</taxon>
    </lineage>
</organism>
<protein>
    <submittedName>
        <fullName evidence="2">Dithiol-disulfide oxidoreductase (DUF899 family)</fullName>
    </submittedName>
</protein>
<name>A0ABT9W5J2_9BACI</name>